<name>A0A8C3DTI8_CORMO</name>
<evidence type="ECO:0000256" key="1">
    <source>
        <dbReference type="ARBA" id="ARBA00022679"/>
    </source>
</evidence>
<evidence type="ECO:0000313" key="5">
    <source>
        <dbReference type="Ensembl" id="ENSCMUP00000008570.2"/>
    </source>
</evidence>
<keyword evidence="6" id="KW-1185">Reference proteome</keyword>
<dbReference type="GO" id="GO:0019205">
    <property type="term" value="F:nucleobase-containing compound kinase activity"/>
    <property type="evidence" value="ECO:0007669"/>
    <property type="project" value="InterPro"/>
</dbReference>
<feature type="compositionally biased region" description="Acidic residues" evidence="4">
    <location>
        <begin position="187"/>
        <end position="210"/>
    </location>
</feature>
<accession>A0A8C3DTI8</accession>
<evidence type="ECO:0000256" key="2">
    <source>
        <dbReference type="ARBA" id="ARBA00022741"/>
    </source>
</evidence>
<evidence type="ECO:0000256" key="4">
    <source>
        <dbReference type="SAM" id="MobiDB-lite"/>
    </source>
</evidence>
<reference evidence="5" key="2">
    <citation type="submission" date="2025-08" db="UniProtKB">
        <authorList>
            <consortium name="Ensembl"/>
        </authorList>
    </citation>
    <scope>IDENTIFICATION</scope>
</reference>
<dbReference type="OMA" id="MESVCGT"/>
<keyword evidence="3" id="KW-0418">Kinase</keyword>
<dbReference type="InterPro" id="IPR000850">
    <property type="entry name" value="Adenylat/UMP-CMP_kin"/>
</dbReference>
<feature type="region of interest" description="Disordered" evidence="4">
    <location>
        <begin position="841"/>
        <end position="891"/>
    </location>
</feature>
<evidence type="ECO:0000313" key="6">
    <source>
        <dbReference type="Proteomes" id="UP000694553"/>
    </source>
</evidence>
<feature type="compositionally biased region" description="Acidic residues" evidence="4">
    <location>
        <begin position="849"/>
        <end position="887"/>
    </location>
</feature>
<sequence length="1539" mass="177333">MASQEGKQAEPFTDIFDEDEAEQSFLLSKPACFIVFGKPGSGKKTLAGKLAQRWNCIFIEGKHMLYLEHCFGFTICQELLCQGQSIPEEWVTEMILQKIESPEVAHFGYVLTGFPSLSEEYMTVPQQIEKIMNLKLKPDVLINIKCPDYDLCQRISGLRQNPDSGEIYQRSQWDPEVTDKHKKEKDQDEEEDEEEDEEQEEEEGEEETAEDPQKKLASFNQLVQRPEDFLENAEKRIAIYKDIMHQPLEVSKKSNKKAYVTSDKNYICCYCYFNKQDELFRALSSYKLIAPRYRWRRSRWGQVCPVALKEGDIVMGNADFSSVLSFLGKMYVLSSQEALKKFMLNPRPYLLPPMPVSPCKVFVFGPPFSGRTTICNVIAHNYKGKVEEAMKSGSVSEVTMSSQIHAEVLEGAIAELMKTNKDRFPGASEKGGWVVENYPLSADHWSALSEKGLLPDTVVCLKDTQKDGACILHRAYLASRNENNSEILERPTDEALEKKEDDFAEHGFPDTKEMKTIKKKIDLFRNDWKTLESAIKKSSRVQVVVLEIAEQTPESLLNQIVLVMEKGFWIAYVMSILGKTTKQKKRHMGDTKHFCPVSLKENFVLYPGLQEHAAKYKEKIYYFSTSEYRDKFLKNPEEYVAHKEPLQAPPLRVCLLGIHGAGKSTCARQIADKLGIFHIQFEEYLQELILPKTKMKVGPSFDEDREDDNKIPEELEDFSRTVTKTETEKTKQEVELTDEEEAIKANLMDNMELPPKVLDKIVPDWWKKEPFRSTGFILDGFPRTSDEARYLSERGLCPDVAVYIQVEEDDILDRLLPLRLKKWKDRRRKKKEYKKKLKELKAKKRENDEATEEEEEENEDIEAILAEEFEEDDEEEEPEEEENEEDAVERMQNEISEKFESEVEILQSVQEELEKLLIPPVEINGGRKPHVVCYQMYRKLKSLVENRRSIFEKCYPISLPLAQKMLVFSYKLLSSFGQWDPVKLSKGDVIKPQQRHGNAVFPVIHRQYIYFLSSKENKETFMTNPIRYICQPKPKQSVPVKIAIVGPPKSGKTTVAQKLVSVYGFLRLSLGDAIRFVINNQPESELALKVKSHLLQGLTVPDELAIQALDVALLNHMDNATGVVIDGYPLTRQHVNLLESTKIIPLKIFELDMDAKEMFRRALLDKESTNRPPYPEHDSSQILAIKNSCYKQDIDDIRTYYIKEHQNWCVIDAEHSKWKVWNKVQQEVQVVVKQIQIYLERIREGKAANIADLCITPKELQDRLGECGQYCPVSLAEKGELVDCSVSSSLEFAAEFQGHYYKMASQEELEKFLSRPEVYVSSLASHPLPPPHMLPKKLTVAEVKALFPVKAEMQGYCPVTYLDGKQRYEALVPGNIEYAAKYQDKVYIFESEEKLQKFMRLPEKYWNLKLPHKLPPKQEPMLLTTLPLAGYLEQGVATSLIKALHEVGSLKPKYPFLSVKETALLFVSFHLKAHNPRSSEPVRQMYRKKLLQFMEHCQLIPYLGTAMMGPYKDPRDRPLGLDDRLQVFLSLKGTRPTFV</sequence>
<gene>
    <name evidence="5" type="primary">LOC116440567</name>
</gene>
<dbReference type="Proteomes" id="UP000694553">
    <property type="component" value="Unassembled WGS sequence"/>
</dbReference>
<dbReference type="InterPro" id="IPR027417">
    <property type="entry name" value="P-loop_NTPase"/>
</dbReference>
<dbReference type="GO" id="GO:0006139">
    <property type="term" value="P:nucleobase-containing compound metabolic process"/>
    <property type="evidence" value="ECO:0007669"/>
    <property type="project" value="InterPro"/>
</dbReference>
<reference evidence="6" key="1">
    <citation type="submission" date="2019-10" db="EMBL/GenBank/DDBJ databases">
        <title>Corvus moneduloides (New Caledonian crow) genome, bCorMon1, primary haplotype.</title>
        <authorList>
            <person name="Rutz C."/>
            <person name="Fungtammasan C."/>
            <person name="Mountcastle J."/>
            <person name="Formenti G."/>
            <person name="Chow W."/>
            <person name="Howe K."/>
            <person name="Steele M.P."/>
            <person name="Fernandes J."/>
            <person name="Gilbert M.T.P."/>
            <person name="Fedrigo O."/>
            <person name="Jarvis E.D."/>
            <person name="Gemmell N."/>
        </authorList>
    </citation>
    <scope>NUCLEOTIDE SEQUENCE [LARGE SCALE GENOMIC DNA]</scope>
</reference>
<dbReference type="Pfam" id="PF00406">
    <property type="entry name" value="ADK"/>
    <property type="match status" value="3"/>
</dbReference>
<proteinExistence type="predicted"/>
<organism evidence="5 6">
    <name type="scientific">Corvus moneduloides</name>
    <name type="common">New Caledonian crow</name>
    <dbReference type="NCBI Taxonomy" id="1196302"/>
    <lineage>
        <taxon>Eukaryota</taxon>
        <taxon>Metazoa</taxon>
        <taxon>Chordata</taxon>
        <taxon>Craniata</taxon>
        <taxon>Vertebrata</taxon>
        <taxon>Euteleostomi</taxon>
        <taxon>Archelosauria</taxon>
        <taxon>Archosauria</taxon>
        <taxon>Dinosauria</taxon>
        <taxon>Saurischia</taxon>
        <taxon>Theropoda</taxon>
        <taxon>Coelurosauria</taxon>
        <taxon>Aves</taxon>
        <taxon>Neognathae</taxon>
        <taxon>Neoaves</taxon>
        <taxon>Telluraves</taxon>
        <taxon>Australaves</taxon>
        <taxon>Passeriformes</taxon>
        <taxon>Corvoidea</taxon>
        <taxon>Corvidae</taxon>
        <taxon>Corvus</taxon>
    </lineage>
</organism>
<dbReference type="Ensembl" id="ENSCMUT00000009217.2">
    <property type="protein sequence ID" value="ENSCMUP00000008570.2"/>
    <property type="gene ID" value="ENSCMUG00000005531.2"/>
</dbReference>
<feature type="region of interest" description="Disordered" evidence="4">
    <location>
        <begin position="163"/>
        <end position="213"/>
    </location>
</feature>
<accession>A0A8U7MKY3</accession>
<dbReference type="CDD" id="cd01428">
    <property type="entry name" value="ADK"/>
    <property type="match status" value="1"/>
</dbReference>
<dbReference type="SUPFAM" id="SSF52540">
    <property type="entry name" value="P-loop containing nucleoside triphosphate hydrolases"/>
    <property type="match status" value="4"/>
</dbReference>
<dbReference type="PANTHER" id="PTHR23359">
    <property type="entry name" value="NUCLEOTIDE KINASE"/>
    <property type="match status" value="1"/>
</dbReference>
<dbReference type="Gene3D" id="3.40.50.300">
    <property type="entry name" value="P-loop containing nucleotide triphosphate hydrolases"/>
    <property type="match status" value="4"/>
</dbReference>
<keyword evidence="2" id="KW-0547">Nucleotide-binding</keyword>
<dbReference type="GO" id="GO:0005524">
    <property type="term" value="F:ATP binding"/>
    <property type="evidence" value="ECO:0007669"/>
    <property type="project" value="InterPro"/>
</dbReference>
<reference evidence="5" key="3">
    <citation type="submission" date="2025-09" db="UniProtKB">
        <authorList>
            <consortium name="Ensembl"/>
        </authorList>
    </citation>
    <scope>IDENTIFICATION</scope>
</reference>
<keyword evidence="1" id="KW-0808">Transferase</keyword>
<evidence type="ECO:0000256" key="3">
    <source>
        <dbReference type="ARBA" id="ARBA00022777"/>
    </source>
</evidence>
<protein>
    <submittedName>
        <fullName evidence="5">Uncharacterized protein</fullName>
    </submittedName>
</protein>
<feature type="compositionally biased region" description="Basic and acidic residues" evidence="4">
    <location>
        <begin position="177"/>
        <end position="186"/>
    </location>
</feature>